<dbReference type="EMBL" id="PNJG02000004">
    <property type="protein sequence ID" value="RKQ33742.1"/>
    <property type="molecule type" value="Genomic_DNA"/>
</dbReference>
<dbReference type="OrthoDB" id="4879659at2"/>
<dbReference type="Proteomes" id="UP000249516">
    <property type="component" value="Unassembled WGS sequence"/>
</dbReference>
<sequence>MEHDWLTHVPGHIDCDPERFGYRTDLGVTDALAVRSLRVDDLTQVQLRVSPGHHQFVLEHAGQQWVETVGIFDDAAELPVLRSVARPTPFASLVEVGCTVTEHSARGLRKELRRVRETLENAPLAVCVQDPEEPTAVTAAACHVDAESRALMWRTWRVLPESGAVLRTRAELQLSTAPLAA</sequence>
<dbReference type="AlphaFoldDB" id="A0A495A2J3"/>
<reference evidence="1 2" key="1">
    <citation type="submission" date="2018-10" db="EMBL/GenBank/DDBJ databases">
        <title>Kocuria tytouropygialis sp. nov., isolated from the uropygial gland of an American barn owl (Tyto furcata).</title>
        <authorList>
            <person name="Braun M.S."/>
            <person name="Wang E."/>
            <person name="Zimmermann S."/>
            <person name="Wagner H."/>
            <person name="Wink M."/>
        </authorList>
    </citation>
    <scope>NUCLEOTIDE SEQUENCE [LARGE SCALE GENOMIC DNA]</scope>
    <source>
        <strain evidence="1 2">442</strain>
    </source>
</reference>
<evidence type="ECO:0000313" key="1">
    <source>
        <dbReference type="EMBL" id="RKQ33742.1"/>
    </source>
</evidence>
<accession>A0A495A2J3</accession>
<gene>
    <name evidence="1" type="ORF">C1C97_011090</name>
</gene>
<evidence type="ECO:0000313" key="2">
    <source>
        <dbReference type="Proteomes" id="UP000249516"/>
    </source>
</evidence>
<comment type="caution">
    <text evidence="1">The sequence shown here is derived from an EMBL/GenBank/DDBJ whole genome shotgun (WGS) entry which is preliminary data.</text>
</comment>
<organism evidence="1 2">
    <name type="scientific">Kocuria tytonis</name>
    <dbReference type="NCBI Taxonomy" id="2054280"/>
    <lineage>
        <taxon>Bacteria</taxon>
        <taxon>Bacillati</taxon>
        <taxon>Actinomycetota</taxon>
        <taxon>Actinomycetes</taxon>
        <taxon>Micrococcales</taxon>
        <taxon>Micrococcaceae</taxon>
        <taxon>Kocuria</taxon>
    </lineage>
</organism>
<dbReference type="Pfam" id="PF10936">
    <property type="entry name" value="DUF2617"/>
    <property type="match status" value="1"/>
</dbReference>
<dbReference type="InterPro" id="IPR024486">
    <property type="entry name" value="DUF2617"/>
</dbReference>
<protein>
    <submittedName>
        <fullName evidence="1">DUF2617 family protein</fullName>
    </submittedName>
</protein>
<keyword evidence="2" id="KW-1185">Reference proteome</keyword>
<dbReference type="RefSeq" id="WP_110919941.1">
    <property type="nucleotide sequence ID" value="NZ_PNJG02000004.1"/>
</dbReference>
<proteinExistence type="predicted"/>
<name>A0A495A2J3_9MICC</name>